<name>A0A200QQQ0_MACCD</name>
<dbReference type="InParanoid" id="A0A200QQQ0"/>
<protein>
    <submittedName>
        <fullName evidence="2">Uncharacterized protein</fullName>
    </submittedName>
</protein>
<dbReference type="AlphaFoldDB" id="A0A200QQQ0"/>
<organism evidence="2 3">
    <name type="scientific">Macleaya cordata</name>
    <name type="common">Five-seeded plume-poppy</name>
    <name type="synonym">Bocconia cordata</name>
    <dbReference type="NCBI Taxonomy" id="56857"/>
    <lineage>
        <taxon>Eukaryota</taxon>
        <taxon>Viridiplantae</taxon>
        <taxon>Streptophyta</taxon>
        <taxon>Embryophyta</taxon>
        <taxon>Tracheophyta</taxon>
        <taxon>Spermatophyta</taxon>
        <taxon>Magnoliopsida</taxon>
        <taxon>Ranunculales</taxon>
        <taxon>Papaveraceae</taxon>
        <taxon>Papaveroideae</taxon>
        <taxon>Macleaya</taxon>
    </lineage>
</organism>
<gene>
    <name evidence="2" type="ORF">BVC80_1029g12</name>
</gene>
<dbReference type="EMBL" id="MVGT01001345">
    <property type="protein sequence ID" value="OVA12799.1"/>
    <property type="molecule type" value="Genomic_DNA"/>
</dbReference>
<reference evidence="2 3" key="1">
    <citation type="journal article" date="2017" name="Mol. Plant">
        <title>The Genome of Medicinal Plant Macleaya cordata Provides New Insights into Benzylisoquinoline Alkaloids Metabolism.</title>
        <authorList>
            <person name="Liu X."/>
            <person name="Liu Y."/>
            <person name="Huang P."/>
            <person name="Ma Y."/>
            <person name="Qing Z."/>
            <person name="Tang Q."/>
            <person name="Cao H."/>
            <person name="Cheng P."/>
            <person name="Zheng Y."/>
            <person name="Yuan Z."/>
            <person name="Zhou Y."/>
            <person name="Liu J."/>
            <person name="Tang Z."/>
            <person name="Zhuo Y."/>
            <person name="Zhang Y."/>
            <person name="Yu L."/>
            <person name="Huang J."/>
            <person name="Yang P."/>
            <person name="Peng Q."/>
            <person name="Zhang J."/>
            <person name="Jiang W."/>
            <person name="Zhang Z."/>
            <person name="Lin K."/>
            <person name="Ro D.K."/>
            <person name="Chen X."/>
            <person name="Xiong X."/>
            <person name="Shang Y."/>
            <person name="Huang S."/>
            <person name="Zeng J."/>
        </authorList>
    </citation>
    <scope>NUCLEOTIDE SEQUENCE [LARGE SCALE GENOMIC DNA]</scope>
    <source>
        <strain evidence="3">cv. BLH2017</strain>
        <tissue evidence="2">Root</tissue>
    </source>
</reference>
<accession>A0A200QQQ0</accession>
<sequence>MDDFLFDDIPVPKTFYEFPPPDSLLENVEVYMERLALTEKEIPFKDITKCIITVVVPHADAMPPSTDPSASTTTSIGDLYAPTPVKQSSG</sequence>
<feature type="region of interest" description="Disordered" evidence="1">
    <location>
        <begin position="61"/>
        <end position="90"/>
    </location>
</feature>
<keyword evidence="3" id="KW-1185">Reference proteome</keyword>
<dbReference type="Proteomes" id="UP000195402">
    <property type="component" value="Unassembled WGS sequence"/>
</dbReference>
<proteinExistence type="predicted"/>
<evidence type="ECO:0000313" key="2">
    <source>
        <dbReference type="EMBL" id="OVA12799.1"/>
    </source>
</evidence>
<evidence type="ECO:0000256" key="1">
    <source>
        <dbReference type="SAM" id="MobiDB-lite"/>
    </source>
</evidence>
<feature type="compositionally biased region" description="Low complexity" evidence="1">
    <location>
        <begin position="61"/>
        <end position="75"/>
    </location>
</feature>
<comment type="caution">
    <text evidence="2">The sequence shown here is derived from an EMBL/GenBank/DDBJ whole genome shotgun (WGS) entry which is preliminary data.</text>
</comment>
<evidence type="ECO:0000313" key="3">
    <source>
        <dbReference type="Proteomes" id="UP000195402"/>
    </source>
</evidence>